<reference evidence="2 3" key="1">
    <citation type="submission" date="2016-10" db="EMBL/GenBank/DDBJ databases">
        <title>Rodentibacter gen. nov. and new species.</title>
        <authorList>
            <person name="Christensen H."/>
        </authorList>
    </citation>
    <scope>NUCLEOTIDE SEQUENCE [LARGE SCALE GENOMIC DNA]</scope>
    <source>
        <strain evidence="2 3">Ppn157</strain>
    </source>
</reference>
<evidence type="ECO:0000256" key="1">
    <source>
        <dbReference type="SAM" id="Coils"/>
    </source>
</evidence>
<comment type="caution">
    <text evidence="2">The sequence shown here is derived from an EMBL/GenBank/DDBJ whole genome shotgun (WGS) entry which is preliminary data.</text>
</comment>
<evidence type="ECO:0000313" key="3">
    <source>
        <dbReference type="Proteomes" id="UP000189549"/>
    </source>
</evidence>
<keyword evidence="1" id="KW-0175">Coiled coil</keyword>
<dbReference type="EMBL" id="MLAH01000062">
    <property type="protein sequence ID" value="OOF83500.1"/>
    <property type="molecule type" value="Genomic_DNA"/>
</dbReference>
<evidence type="ECO:0008006" key="4">
    <source>
        <dbReference type="Google" id="ProtNLM"/>
    </source>
</evidence>
<organism evidence="2 3">
    <name type="scientific">Rodentibacter ratti</name>
    <dbReference type="NCBI Taxonomy" id="1906745"/>
    <lineage>
        <taxon>Bacteria</taxon>
        <taxon>Pseudomonadati</taxon>
        <taxon>Pseudomonadota</taxon>
        <taxon>Gammaproteobacteria</taxon>
        <taxon>Pasteurellales</taxon>
        <taxon>Pasteurellaceae</taxon>
        <taxon>Rodentibacter</taxon>
    </lineage>
</organism>
<evidence type="ECO:0000313" key="2">
    <source>
        <dbReference type="EMBL" id="OOF83500.1"/>
    </source>
</evidence>
<feature type="coiled-coil region" evidence="1">
    <location>
        <begin position="41"/>
        <end position="93"/>
    </location>
</feature>
<accession>A0A1V3L1N0</accession>
<dbReference type="AlphaFoldDB" id="A0A1V3L1N0"/>
<sequence length="115" mass="12936">MFGGVMGFKPLIIGAFVIAFLGCVGSTLHYKKQAETTALLLKQAEQQHQQNLAMLQRYEKQNAALTAQLNRANKQAEQRRQQLKDVLNNAENKNWTLGRVPRDVAGLLNNRTTDQ</sequence>
<gene>
    <name evidence="2" type="ORF">BKG93_09775</name>
</gene>
<protein>
    <recommendedName>
        <fullName evidence="4">Phage lysis regulatory protein, LysB family</fullName>
    </recommendedName>
</protein>
<name>A0A1V3L1N0_9PAST</name>
<dbReference type="Proteomes" id="UP000189549">
    <property type="component" value="Unassembled WGS sequence"/>
</dbReference>
<proteinExistence type="predicted"/>